<dbReference type="EMBL" id="FNBT01000006">
    <property type="protein sequence ID" value="SDF74973.1"/>
    <property type="molecule type" value="Genomic_DNA"/>
</dbReference>
<organism evidence="1 2">
    <name type="scientific">Blastococcus aurantiacus</name>
    <dbReference type="NCBI Taxonomy" id="1550231"/>
    <lineage>
        <taxon>Bacteria</taxon>
        <taxon>Bacillati</taxon>
        <taxon>Actinomycetota</taxon>
        <taxon>Actinomycetes</taxon>
        <taxon>Geodermatophilales</taxon>
        <taxon>Geodermatophilaceae</taxon>
        <taxon>Blastococcus</taxon>
    </lineage>
</organism>
<evidence type="ECO:0000313" key="2">
    <source>
        <dbReference type="Proteomes" id="UP000199406"/>
    </source>
</evidence>
<dbReference type="AlphaFoldDB" id="A0A1G7NLU8"/>
<dbReference type="Pfam" id="PF11066">
    <property type="entry name" value="DUF2867"/>
    <property type="match status" value="1"/>
</dbReference>
<dbReference type="InterPro" id="IPR021295">
    <property type="entry name" value="DUF2867"/>
</dbReference>
<accession>A0A1G7NLU8</accession>
<dbReference type="OrthoDB" id="7067492at2"/>
<reference evidence="2" key="1">
    <citation type="submission" date="2016-10" db="EMBL/GenBank/DDBJ databases">
        <authorList>
            <person name="Varghese N."/>
            <person name="Submissions S."/>
        </authorList>
    </citation>
    <scope>NUCLEOTIDE SEQUENCE [LARGE SCALE GENOMIC DNA]</scope>
    <source>
        <strain evidence="2">DSM 44268</strain>
    </source>
</reference>
<protein>
    <recommendedName>
        <fullName evidence="3">DUF2867 domain-containing protein</fullName>
    </recommendedName>
</protein>
<evidence type="ECO:0000313" key="1">
    <source>
        <dbReference type="EMBL" id="SDF74973.1"/>
    </source>
</evidence>
<dbReference type="Proteomes" id="UP000199406">
    <property type="component" value="Unassembled WGS sequence"/>
</dbReference>
<dbReference type="RefSeq" id="WP_091768906.1">
    <property type="nucleotide sequence ID" value="NZ_FNBT01000006.1"/>
</dbReference>
<sequence length="325" mass="36162">MQVHNVHERFVPASPHAVGALLDTLGGVDDAVWPRGLWWPMELDRPLGEGAVGGHSDIRYDVQTYEPGRRVVFRFDPACGLEGTHTFDVQPRRGGVLLRHDLTARALGATRLLWPLVIRSIHDAVVEDAFDRVHERFEPGRQRTPWSPYVRLLRRMAGLNRRAGRVQAAAPPTDGLLAGAVPDVADSFTVALPPGASTDIDVWRRLLFGSPPVIVRRLLRLRDLLVRPLGLRGAWGAETLEGFPVLGRREHEVLMGLDDRHLDFRVSLRLLQSGGAAESLQLTTTVTFHGAPGRLYFALVRPFHRRIVPAMLRSAVTRRPAPQQA</sequence>
<keyword evidence="2" id="KW-1185">Reference proteome</keyword>
<gene>
    <name evidence="1" type="ORF">SAMN05660662_3232</name>
</gene>
<dbReference type="SUPFAM" id="SSF55961">
    <property type="entry name" value="Bet v1-like"/>
    <property type="match status" value="1"/>
</dbReference>
<dbReference type="STRING" id="1550231.SAMN05660662_3232"/>
<name>A0A1G7NLU8_9ACTN</name>
<evidence type="ECO:0008006" key="3">
    <source>
        <dbReference type="Google" id="ProtNLM"/>
    </source>
</evidence>
<proteinExistence type="predicted"/>